<sequence>MRLQATGLAKETLGDFAIYTFVNTIPYELINSLAYAVGDTILTSNTNNKRSSGSTKKSTGTNGGSNNNSKKTPAPPSSRKGNIRPLTPMDPIINSWNFKNNNFHAW</sequence>
<organism evidence="2 3">
    <name type="scientific">Coprococcus intestinihominis</name>
    <dbReference type="NCBI Taxonomy" id="3133154"/>
    <lineage>
        <taxon>Bacteria</taxon>
        <taxon>Bacillati</taxon>
        <taxon>Bacillota</taxon>
        <taxon>Clostridia</taxon>
        <taxon>Lachnospirales</taxon>
        <taxon>Lachnospiraceae</taxon>
        <taxon>Coprococcus</taxon>
    </lineage>
</organism>
<accession>A0ABV1B682</accession>
<comment type="caution">
    <text evidence="2">The sequence shown here is derived from an EMBL/GenBank/DDBJ whole genome shotgun (WGS) entry which is preliminary data.</text>
</comment>
<evidence type="ECO:0000313" key="3">
    <source>
        <dbReference type="Proteomes" id="UP001469749"/>
    </source>
</evidence>
<proteinExistence type="predicted"/>
<name>A0ABV1B682_9FIRM</name>
<feature type="compositionally biased region" description="Low complexity" evidence="1">
    <location>
        <begin position="43"/>
        <end position="72"/>
    </location>
</feature>
<keyword evidence="3" id="KW-1185">Reference proteome</keyword>
<gene>
    <name evidence="2" type="ORF">WMO25_11340</name>
</gene>
<reference evidence="2 3" key="1">
    <citation type="submission" date="2024-03" db="EMBL/GenBank/DDBJ databases">
        <title>Human intestinal bacterial collection.</title>
        <authorList>
            <person name="Pauvert C."/>
            <person name="Hitch T.C.A."/>
            <person name="Clavel T."/>
        </authorList>
    </citation>
    <scope>NUCLEOTIDE SEQUENCE [LARGE SCALE GENOMIC DNA]</scope>
    <source>
        <strain evidence="2 3">CLA-AA-H190</strain>
    </source>
</reference>
<evidence type="ECO:0000256" key="1">
    <source>
        <dbReference type="SAM" id="MobiDB-lite"/>
    </source>
</evidence>
<dbReference type="Proteomes" id="UP001469749">
    <property type="component" value="Unassembled WGS sequence"/>
</dbReference>
<evidence type="ECO:0000313" key="2">
    <source>
        <dbReference type="EMBL" id="MEQ2365692.1"/>
    </source>
</evidence>
<feature type="region of interest" description="Disordered" evidence="1">
    <location>
        <begin position="43"/>
        <end position="91"/>
    </location>
</feature>
<protein>
    <submittedName>
        <fullName evidence="2">Uncharacterized protein</fullName>
    </submittedName>
</protein>
<dbReference type="EMBL" id="JBBMEK010000146">
    <property type="protein sequence ID" value="MEQ2365692.1"/>
    <property type="molecule type" value="Genomic_DNA"/>
</dbReference>